<comment type="caution">
    <text evidence="1">The sequence shown here is derived from an EMBL/GenBank/DDBJ whole genome shotgun (WGS) entry which is preliminary data.</text>
</comment>
<protein>
    <submittedName>
        <fullName evidence="1">Uncharacterized protein</fullName>
    </submittedName>
</protein>
<gene>
    <name evidence="1" type="ORF">M8H41_06610</name>
</gene>
<sequence>MLTALNRTDPEIKEKYRETASKIVENMAKMLKVWPPVIRTNLSIIRPIPRGVKSSGHLVVIQPTEQKRSLWF</sequence>
<reference evidence="1" key="1">
    <citation type="submission" date="2022-05" db="EMBL/GenBank/DDBJ databases">
        <title>Expanded diversity of anoxic marine methylotrophy in a Black Sea sulfate reducing microorganism.</title>
        <authorList>
            <person name="Fischer P.Q."/>
            <person name="Stams A.J.M."/>
            <person name="Villanueva L."/>
            <person name="Sousa D.Z."/>
        </authorList>
    </citation>
    <scope>NUCLEOTIDE SEQUENCE</scope>
    <source>
        <strain evidence="1">P130</strain>
    </source>
</reference>
<evidence type="ECO:0000313" key="2">
    <source>
        <dbReference type="Proteomes" id="UP001176021"/>
    </source>
</evidence>
<proteinExistence type="predicted"/>
<evidence type="ECO:0000313" key="1">
    <source>
        <dbReference type="EMBL" id="MDO0822526.1"/>
    </source>
</evidence>
<organism evidence="1 2">
    <name type="scientific">Desulfosporosinus nitroreducens</name>
    <dbReference type="NCBI Taxonomy" id="2018668"/>
    <lineage>
        <taxon>Bacteria</taxon>
        <taxon>Bacillati</taxon>
        <taxon>Bacillota</taxon>
        <taxon>Clostridia</taxon>
        <taxon>Eubacteriales</taxon>
        <taxon>Desulfitobacteriaceae</taxon>
        <taxon>Desulfosporosinus</taxon>
    </lineage>
</organism>
<dbReference type="EMBL" id="JAMJEV010000004">
    <property type="protein sequence ID" value="MDO0822526.1"/>
    <property type="molecule type" value="Genomic_DNA"/>
</dbReference>
<dbReference type="Proteomes" id="UP001176021">
    <property type="component" value="Unassembled WGS sequence"/>
</dbReference>
<name>A0ABT8QRM2_9FIRM</name>
<accession>A0ABT8QRM2</accession>
<keyword evidence="2" id="KW-1185">Reference proteome</keyword>
<dbReference type="RefSeq" id="WP_301998984.1">
    <property type="nucleotide sequence ID" value="NZ_JAMJEV010000004.1"/>
</dbReference>